<dbReference type="AlphaFoldDB" id="A0A4R4EN28"/>
<organism evidence="1 2">
    <name type="scientific">Paenibacillus albiflavus</name>
    <dbReference type="NCBI Taxonomy" id="2545760"/>
    <lineage>
        <taxon>Bacteria</taxon>
        <taxon>Bacillati</taxon>
        <taxon>Bacillota</taxon>
        <taxon>Bacilli</taxon>
        <taxon>Bacillales</taxon>
        <taxon>Paenibacillaceae</taxon>
        <taxon>Paenibacillus</taxon>
    </lineage>
</organism>
<dbReference type="Gene3D" id="2.60.120.40">
    <property type="match status" value="1"/>
</dbReference>
<sequence length="146" mass="15482">MSDLLMAVSAASFHITLSSSQSFNPGSSVMFNENIFSPAGETDITLLPDNSTIVLKTGRYVVNYTVSIFNANETIKMALFVNGQFQDQGFSAGPTFDGDGHTSGDALFIVTAATATLELRVDTQGGPITPFSQVTMVITKLVESTS</sequence>
<name>A0A4R4EN28_9BACL</name>
<evidence type="ECO:0000313" key="2">
    <source>
        <dbReference type="Proteomes" id="UP000295418"/>
    </source>
</evidence>
<gene>
    <name evidence="1" type="ORF">E0485_00505</name>
</gene>
<evidence type="ECO:0000313" key="1">
    <source>
        <dbReference type="EMBL" id="TCZ80810.1"/>
    </source>
</evidence>
<reference evidence="1 2" key="1">
    <citation type="submission" date="2019-03" db="EMBL/GenBank/DDBJ databases">
        <authorList>
            <person name="Kim M.K.M."/>
        </authorList>
    </citation>
    <scope>NUCLEOTIDE SEQUENCE [LARGE SCALE GENOMIC DNA]</scope>
    <source>
        <strain evidence="1 2">18JY21-1</strain>
    </source>
</reference>
<proteinExistence type="predicted"/>
<comment type="caution">
    <text evidence="1">The sequence shown here is derived from an EMBL/GenBank/DDBJ whole genome shotgun (WGS) entry which is preliminary data.</text>
</comment>
<accession>A0A4R4EN28</accession>
<dbReference type="EMBL" id="SKFG01000001">
    <property type="protein sequence ID" value="TCZ80810.1"/>
    <property type="molecule type" value="Genomic_DNA"/>
</dbReference>
<keyword evidence="2" id="KW-1185">Reference proteome</keyword>
<dbReference type="InterPro" id="IPR008983">
    <property type="entry name" value="Tumour_necrosis_fac-like_dom"/>
</dbReference>
<dbReference type="Proteomes" id="UP000295418">
    <property type="component" value="Unassembled WGS sequence"/>
</dbReference>
<protein>
    <submittedName>
        <fullName evidence="1">Uncharacterized protein</fullName>
    </submittedName>
</protein>